<accession>A0A0B5AQ03</accession>
<dbReference type="AlphaFoldDB" id="A0A0B5AQ03"/>
<dbReference type="Proteomes" id="UP000031449">
    <property type="component" value="Chromosome"/>
</dbReference>
<dbReference type="Pfam" id="PF01381">
    <property type="entry name" value="HTH_3"/>
    <property type="match status" value="1"/>
</dbReference>
<protein>
    <recommendedName>
        <fullName evidence="1">HTH cro/C1-type domain-containing protein</fullName>
    </recommendedName>
</protein>
<gene>
    <name evidence="2" type="ORF">JMA_29830</name>
</gene>
<dbReference type="SMART" id="SM00530">
    <property type="entry name" value="HTH_XRE"/>
    <property type="match status" value="1"/>
</dbReference>
<feature type="domain" description="HTH cro/C1-type" evidence="1">
    <location>
        <begin position="7"/>
        <end position="62"/>
    </location>
</feature>
<keyword evidence="3" id="KW-1185">Reference proteome</keyword>
<evidence type="ECO:0000313" key="3">
    <source>
        <dbReference type="Proteomes" id="UP000031449"/>
    </source>
</evidence>
<organism evidence="2 3">
    <name type="scientific">Jeotgalibacillus malaysiensis</name>
    <dbReference type="NCBI Taxonomy" id="1508404"/>
    <lineage>
        <taxon>Bacteria</taxon>
        <taxon>Bacillati</taxon>
        <taxon>Bacillota</taxon>
        <taxon>Bacilli</taxon>
        <taxon>Bacillales</taxon>
        <taxon>Caryophanaceae</taxon>
        <taxon>Jeotgalibacillus</taxon>
    </lineage>
</organism>
<name>A0A0B5AQ03_9BACL</name>
<proteinExistence type="predicted"/>
<evidence type="ECO:0000259" key="1">
    <source>
        <dbReference type="PROSITE" id="PS50943"/>
    </source>
</evidence>
<dbReference type="EMBL" id="CP009416">
    <property type="protein sequence ID" value="AJD92300.1"/>
    <property type="molecule type" value="Genomic_DNA"/>
</dbReference>
<dbReference type="HOGENOM" id="CLU_1842439_0_0_9"/>
<dbReference type="Gene3D" id="1.10.260.40">
    <property type="entry name" value="lambda repressor-like DNA-binding domains"/>
    <property type="match status" value="1"/>
</dbReference>
<dbReference type="SUPFAM" id="SSF47413">
    <property type="entry name" value="lambda repressor-like DNA-binding domains"/>
    <property type="match status" value="1"/>
</dbReference>
<dbReference type="InterPro" id="IPR001387">
    <property type="entry name" value="Cro/C1-type_HTH"/>
</dbReference>
<dbReference type="BioCyc" id="JESP1508404:G14D9-12264-MONOMER"/>
<dbReference type="STRING" id="1508404.JMA_29830"/>
<evidence type="ECO:0000313" key="2">
    <source>
        <dbReference type="EMBL" id="AJD92300.1"/>
    </source>
</evidence>
<dbReference type="PROSITE" id="PS50943">
    <property type="entry name" value="HTH_CROC1"/>
    <property type="match status" value="1"/>
</dbReference>
<dbReference type="GO" id="GO:0003677">
    <property type="term" value="F:DNA binding"/>
    <property type="evidence" value="ECO:0007669"/>
    <property type="project" value="InterPro"/>
</dbReference>
<reference evidence="2 3" key="1">
    <citation type="submission" date="2014-08" db="EMBL/GenBank/DDBJ databases">
        <title>Complete genome of a marine bacteria Jeotgalibacillus malaysiensis.</title>
        <authorList>
            <person name="Yaakop A.S."/>
            <person name="Chan K.-G."/>
            <person name="Goh K.M."/>
        </authorList>
    </citation>
    <scope>NUCLEOTIDE SEQUENCE [LARGE SCALE GENOMIC DNA]</scope>
    <source>
        <strain evidence="2 3">D5</strain>
    </source>
</reference>
<dbReference type="OrthoDB" id="2968479at2"/>
<dbReference type="InterPro" id="IPR010982">
    <property type="entry name" value="Lambda_DNA-bd_dom_sf"/>
</dbReference>
<sequence length="139" mass="16315">MSVAHILKYYREEIVEISQKDAAYQLNILPSTLSNYENGRRQLPIDILRKMKDIYKIDHDTFMAIVLYETTNKEVIKEAKYEIVQKVMKAEDQEIIDFLRENPLLLNEIRSMSQLPANKLNNSIDMFIGLMRVAKIHAK</sequence>
<dbReference type="CDD" id="cd00093">
    <property type="entry name" value="HTH_XRE"/>
    <property type="match status" value="1"/>
</dbReference>
<dbReference type="KEGG" id="jeo:JMA_29830"/>